<dbReference type="Proteomes" id="UP000242381">
    <property type="component" value="Unassembled WGS sequence"/>
</dbReference>
<accession>A0A1X0RPM9</accession>
<sequence length="121" mass="14216">MGQNLTSLFEPLKESLDIIEMLDQTFTVQLGLITSHNMTNLTPVQLEEFEQTFRYFDKDNANTLSVSEFKYTLFRLGIVYDNDKLENIFYTITNDNDFATFEQFIRFMVSIIKDKSTLDQI</sequence>
<organism evidence="2 3">
    <name type="scientific">Rhizopus microsporus</name>
    <dbReference type="NCBI Taxonomy" id="58291"/>
    <lineage>
        <taxon>Eukaryota</taxon>
        <taxon>Fungi</taxon>
        <taxon>Fungi incertae sedis</taxon>
        <taxon>Mucoromycota</taxon>
        <taxon>Mucoromycotina</taxon>
        <taxon>Mucoromycetes</taxon>
        <taxon>Mucorales</taxon>
        <taxon>Mucorineae</taxon>
        <taxon>Rhizopodaceae</taxon>
        <taxon>Rhizopus</taxon>
    </lineage>
</organism>
<name>A0A1X0RPM9_RHIZD</name>
<proteinExistence type="predicted"/>
<dbReference type="AlphaFoldDB" id="A0A1X0RPM9"/>
<feature type="domain" description="EF-hand" evidence="1">
    <location>
        <begin position="44"/>
        <end position="79"/>
    </location>
</feature>
<evidence type="ECO:0000313" key="2">
    <source>
        <dbReference type="EMBL" id="ORE13881.1"/>
    </source>
</evidence>
<dbReference type="EMBL" id="KV921504">
    <property type="protein sequence ID" value="ORE13881.1"/>
    <property type="molecule type" value="Genomic_DNA"/>
</dbReference>
<dbReference type="Gene3D" id="1.10.238.10">
    <property type="entry name" value="EF-hand"/>
    <property type="match status" value="1"/>
</dbReference>
<dbReference type="VEuPathDB" id="FungiDB:BCV72DRAFT_249118"/>
<gene>
    <name evidence="2" type="ORF">BCV71DRAFT_267947</name>
</gene>
<protein>
    <recommendedName>
        <fullName evidence="1">EF-hand domain-containing protein</fullName>
    </recommendedName>
</protein>
<dbReference type="PROSITE" id="PS50222">
    <property type="entry name" value="EF_HAND_2"/>
    <property type="match status" value="1"/>
</dbReference>
<evidence type="ECO:0000313" key="3">
    <source>
        <dbReference type="Proteomes" id="UP000242381"/>
    </source>
</evidence>
<reference evidence="2 3" key="1">
    <citation type="journal article" date="2016" name="Proc. Natl. Acad. Sci. U.S.A.">
        <title>Lipid metabolic changes in an early divergent fungus govern the establishment of a mutualistic symbiosis with endobacteria.</title>
        <authorList>
            <person name="Lastovetsky O.A."/>
            <person name="Gaspar M.L."/>
            <person name="Mondo S.J."/>
            <person name="LaButti K.M."/>
            <person name="Sandor L."/>
            <person name="Grigoriev I.V."/>
            <person name="Henry S.A."/>
            <person name="Pawlowska T.E."/>
        </authorList>
    </citation>
    <scope>NUCLEOTIDE SEQUENCE [LARGE SCALE GENOMIC DNA]</scope>
    <source>
        <strain evidence="2 3">ATCC 11559</strain>
    </source>
</reference>
<dbReference type="GO" id="GO:0005509">
    <property type="term" value="F:calcium ion binding"/>
    <property type="evidence" value="ECO:0007669"/>
    <property type="project" value="InterPro"/>
</dbReference>
<dbReference type="SUPFAM" id="SSF47473">
    <property type="entry name" value="EF-hand"/>
    <property type="match status" value="1"/>
</dbReference>
<dbReference type="InterPro" id="IPR011992">
    <property type="entry name" value="EF-hand-dom_pair"/>
</dbReference>
<evidence type="ECO:0000259" key="1">
    <source>
        <dbReference type="PROSITE" id="PS50222"/>
    </source>
</evidence>
<dbReference type="InterPro" id="IPR002048">
    <property type="entry name" value="EF_hand_dom"/>
</dbReference>